<dbReference type="EMBL" id="CP045894">
    <property type="protein sequence ID" value="QQP55486.1"/>
    <property type="molecule type" value="Genomic_DNA"/>
</dbReference>
<gene>
    <name evidence="1" type="ORF">FKW44_008688</name>
</gene>
<dbReference type="InterPro" id="IPR036397">
    <property type="entry name" value="RNaseH_sf"/>
</dbReference>
<dbReference type="PANTHER" id="PTHR46068:SF1">
    <property type="entry name" value="TRANSPOSASE IS30-LIKE HTH DOMAIN-CONTAINING PROTEIN"/>
    <property type="match status" value="1"/>
</dbReference>
<organism evidence="1 2">
    <name type="scientific">Caligus rogercresseyi</name>
    <name type="common">Sea louse</name>
    <dbReference type="NCBI Taxonomy" id="217165"/>
    <lineage>
        <taxon>Eukaryota</taxon>
        <taxon>Metazoa</taxon>
        <taxon>Ecdysozoa</taxon>
        <taxon>Arthropoda</taxon>
        <taxon>Crustacea</taxon>
        <taxon>Multicrustacea</taxon>
        <taxon>Hexanauplia</taxon>
        <taxon>Copepoda</taxon>
        <taxon>Siphonostomatoida</taxon>
        <taxon>Caligidae</taxon>
        <taxon>Caligus</taxon>
    </lineage>
</organism>
<keyword evidence="2" id="KW-1185">Reference proteome</keyword>
<dbReference type="Gene3D" id="3.30.420.10">
    <property type="entry name" value="Ribonuclease H-like superfamily/Ribonuclease H"/>
    <property type="match status" value="1"/>
</dbReference>
<dbReference type="AlphaFoldDB" id="A0A7T8KGJ2"/>
<accession>A0A7T8KGJ2</accession>
<dbReference type="GO" id="GO:0003676">
    <property type="term" value="F:nucleic acid binding"/>
    <property type="evidence" value="ECO:0007669"/>
    <property type="project" value="InterPro"/>
</dbReference>
<name>A0A7T8KGJ2_CALRO</name>
<dbReference type="PANTHER" id="PTHR46068">
    <property type="entry name" value="PROTEIN CBG27172"/>
    <property type="match status" value="1"/>
</dbReference>
<evidence type="ECO:0000313" key="1">
    <source>
        <dbReference type="EMBL" id="QQP55486.1"/>
    </source>
</evidence>
<sequence>MSEQDAKKKRISDLLDAEIEVAKIMDIVKCSRSLVFKVVKMKKDGEGLERKAGSGGHNLKRTPEFLERLEKKIKEDPTKSMNRLSNDFSVDPMTINRAVREDLGLTSYTRTLRHLLTEDMKRKRLTRGKKILTWLKGNGSIVKIFSDKKIFTVDQVYNRRNDRWLGETKEEVQGVYRTKHPAQTMFLGVVASDGKKSLPSFSRPGRRLARRLTTRSSANYRGKLVGHRMVLHHTRRTCARSSALPTWLIFGEGHVALLLAGSEPVGFAVWGELEKKANRTPHPNVDALKATIRTEWDNMSEEFLINSCKSFQRRVEAVIKAEGGHIE</sequence>
<dbReference type="OrthoDB" id="7951431at2759"/>
<dbReference type="Proteomes" id="UP000595437">
    <property type="component" value="Chromosome 5"/>
</dbReference>
<proteinExistence type="predicted"/>
<evidence type="ECO:0000313" key="2">
    <source>
        <dbReference type="Proteomes" id="UP000595437"/>
    </source>
</evidence>
<protein>
    <submittedName>
        <fullName evidence="1">Uncharacterized protein</fullName>
    </submittedName>
</protein>
<reference evidence="2" key="1">
    <citation type="submission" date="2021-01" db="EMBL/GenBank/DDBJ databases">
        <title>Caligus Genome Assembly.</title>
        <authorList>
            <person name="Gallardo-Escarate C."/>
        </authorList>
    </citation>
    <scope>NUCLEOTIDE SEQUENCE [LARGE SCALE GENOMIC DNA]</scope>
</reference>